<protein>
    <submittedName>
        <fullName evidence="1">WbqC family protein</fullName>
    </submittedName>
</protein>
<evidence type="ECO:0000313" key="2">
    <source>
        <dbReference type="Proteomes" id="UP000823860"/>
    </source>
</evidence>
<dbReference type="AlphaFoldDB" id="A0A9D2HRU9"/>
<proteinExistence type="predicted"/>
<reference evidence="1" key="2">
    <citation type="submission" date="2021-04" db="EMBL/GenBank/DDBJ databases">
        <authorList>
            <person name="Gilroy R."/>
        </authorList>
    </citation>
    <scope>NUCLEOTIDE SEQUENCE</scope>
    <source>
        <strain evidence="1">ChiHecec1B25-7008</strain>
    </source>
</reference>
<dbReference type="Pfam" id="PF08889">
    <property type="entry name" value="WbqC"/>
    <property type="match status" value="1"/>
</dbReference>
<reference evidence="1" key="1">
    <citation type="journal article" date="2021" name="PeerJ">
        <title>Extensive microbial diversity within the chicken gut microbiome revealed by metagenomics and culture.</title>
        <authorList>
            <person name="Gilroy R."/>
            <person name="Ravi A."/>
            <person name="Getino M."/>
            <person name="Pursley I."/>
            <person name="Horton D.L."/>
            <person name="Alikhan N.F."/>
            <person name="Baker D."/>
            <person name="Gharbi K."/>
            <person name="Hall N."/>
            <person name="Watson M."/>
            <person name="Adriaenssens E.M."/>
            <person name="Foster-Nyarko E."/>
            <person name="Jarju S."/>
            <person name="Secka A."/>
            <person name="Antonio M."/>
            <person name="Oren A."/>
            <person name="Chaudhuri R.R."/>
            <person name="La Ragione R."/>
            <person name="Hildebrand F."/>
            <person name="Pallen M.J."/>
        </authorList>
    </citation>
    <scope>NUCLEOTIDE SEQUENCE</scope>
    <source>
        <strain evidence="1">ChiHecec1B25-7008</strain>
    </source>
</reference>
<organism evidence="1 2">
    <name type="scientific">Candidatus Bacteroides intestinavium</name>
    <dbReference type="NCBI Taxonomy" id="2838469"/>
    <lineage>
        <taxon>Bacteria</taxon>
        <taxon>Pseudomonadati</taxon>
        <taxon>Bacteroidota</taxon>
        <taxon>Bacteroidia</taxon>
        <taxon>Bacteroidales</taxon>
        <taxon>Bacteroidaceae</taxon>
        <taxon>Bacteroides</taxon>
    </lineage>
</organism>
<name>A0A9D2HRU9_9BACE</name>
<dbReference type="Proteomes" id="UP000823860">
    <property type="component" value="Unassembled WGS sequence"/>
</dbReference>
<sequence length="224" mass="25950">MTTVLLSTAYLAPVEYYTKLLAYDRILVEQYDHYGKQTYRNRCTIAGPDGPLDLSIPTVKPDTPKCLTRDIRISDHGNWRHLHWNALESAYNHTPFFEYYKDEFRPFYEQKYEFLLDFNEALCSLVCSLIDLAPHIGRTTDYVAIPTDADDFRERIHPKKDFRTEDPGFAPHPYYQVFQDRLGFLPNLSIADLLFNMGPESLLVLQACQEPGGMPRNKDITALC</sequence>
<gene>
    <name evidence="1" type="ORF">H9785_01355</name>
</gene>
<accession>A0A9D2HRU9</accession>
<dbReference type="EMBL" id="DWZE01000016">
    <property type="protein sequence ID" value="HJA82612.1"/>
    <property type="molecule type" value="Genomic_DNA"/>
</dbReference>
<dbReference type="InterPro" id="IPR014985">
    <property type="entry name" value="WbqC"/>
</dbReference>
<evidence type="ECO:0000313" key="1">
    <source>
        <dbReference type="EMBL" id="HJA82612.1"/>
    </source>
</evidence>
<comment type="caution">
    <text evidence="1">The sequence shown here is derived from an EMBL/GenBank/DDBJ whole genome shotgun (WGS) entry which is preliminary data.</text>
</comment>